<gene>
    <name evidence="1" type="ORF">MCUN1_001689</name>
</gene>
<proteinExistence type="predicted"/>
<dbReference type="EMBL" id="CP119878">
    <property type="protein sequence ID" value="WFD34845.1"/>
    <property type="molecule type" value="Genomic_DNA"/>
</dbReference>
<accession>A0AAF0J692</accession>
<sequence>METAKIELYPVIVLSLSSMITDMSVTYLDEYADDVLEIEMDSNDVVVPVLLNEMPAIEEEVEEIDIPDLPPSYDVVVAPPSYTPPVAPAPPVLMDYSPEPHPQFSIVITPPAPSPASSQPHFNNLYGSYGHNWSPISAVGQVH</sequence>
<reference evidence="1" key="1">
    <citation type="submission" date="2023-03" db="EMBL/GenBank/DDBJ databases">
        <title>Mating type loci evolution in Malassezia.</title>
        <authorList>
            <person name="Coelho M.A."/>
        </authorList>
    </citation>
    <scope>NUCLEOTIDE SEQUENCE</scope>
    <source>
        <strain evidence="1">CBS 11721</strain>
    </source>
</reference>
<name>A0AAF0J692_9BASI</name>
<evidence type="ECO:0000313" key="1">
    <source>
        <dbReference type="EMBL" id="WFD34845.1"/>
    </source>
</evidence>
<protein>
    <submittedName>
        <fullName evidence="1">Uncharacterized protein</fullName>
    </submittedName>
</protein>
<evidence type="ECO:0000313" key="2">
    <source>
        <dbReference type="Proteomes" id="UP001219933"/>
    </source>
</evidence>
<organism evidence="1 2">
    <name type="scientific">Malassezia cuniculi</name>
    <dbReference type="NCBI Taxonomy" id="948313"/>
    <lineage>
        <taxon>Eukaryota</taxon>
        <taxon>Fungi</taxon>
        <taxon>Dikarya</taxon>
        <taxon>Basidiomycota</taxon>
        <taxon>Ustilaginomycotina</taxon>
        <taxon>Malasseziomycetes</taxon>
        <taxon>Malasseziales</taxon>
        <taxon>Malasseziaceae</taxon>
        <taxon>Malassezia</taxon>
    </lineage>
</organism>
<dbReference type="AlphaFoldDB" id="A0AAF0J692"/>
<dbReference type="Proteomes" id="UP001219933">
    <property type="component" value="Chromosome 2"/>
</dbReference>
<keyword evidence="2" id="KW-1185">Reference proteome</keyword>